<evidence type="ECO:0000313" key="4">
    <source>
        <dbReference type="Proteomes" id="UP000032066"/>
    </source>
</evidence>
<evidence type="ECO:0000259" key="2">
    <source>
        <dbReference type="PROSITE" id="PS50943"/>
    </source>
</evidence>
<evidence type="ECO:0000256" key="1">
    <source>
        <dbReference type="SAM" id="MobiDB-lite"/>
    </source>
</evidence>
<gene>
    <name evidence="3" type="ORF">TR51_29565</name>
</gene>
<dbReference type="EMBL" id="JXZB01000004">
    <property type="protein sequence ID" value="KIQ62994.1"/>
    <property type="molecule type" value="Genomic_DNA"/>
</dbReference>
<feature type="region of interest" description="Disordered" evidence="1">
    <location>
        <begin position="1"/>
        <end position="93"/>
    </location>
</feature>
<evidence type="ECO:0000313" key="3">
    <source>
        <dbReference type="EMBL" id="KIQ62994.1"/>
    </source>
</evidence>
<dbReference type="InterPro" id="IPR010982">
    <property type="entry name" value="Lambda_DNA-bd_dom_sf"/>
</dbReference>
<dbReference type="PROSITE" id="PS50943">
    <property type="entry name" value="HTH_CROC1"/>
    <property type="match status" value="1"/>
</dbReference>
<keyword evidence="4" id="KW-1185">Reference proteome</keyword>
<name>A0A0D0PKC3_KITGR</name>
<dbReference type="CDD" id="cd00093">
    <property type="entry name" value="HTH_XRE"/>
    <property type="match status" value="1"/>
</dbReference>
<dbReference type="GO" id="GO:0003677">
    <property type="term" value="F:DNA binding"/>
    <property type="evidence" value="ECO:0007669"/>
    <property type="project" value="InterPro"/>
</dbReference>
<dbReference type="STRING" id="2064.TR51_29565"/>
<dbReference type="SMART" id="SM00530">
    <property type="entry name" value="HTH_XRE"/>
    <property type="match status" value="1"/>
</dbReference>
<dbReference type="Gene3D" id="1.10.260.40">
    <property type="entry name" value="lambda repressor-like DNA-binding domains"/>
    <property type="match status" value="1"/>
</dbReference>
<comment type="caution">
    <text evidence="3">The sequence shown here is derived from an EMBL/GenBank/DDBJ whole genome shotgun (WGS) entry which is preliminary data.</text>
</comment>
<dbReference type="AlphaFoldDB" id="A0A0D0PKC3"/>
<feature type="domain" description="HTH cro/C1-type" evidence="2">
    <location>
        <begin position="99"/>
        <end position="153"/>
    </location>
</feature>
<organism evidence="3 4">
    <name type="scientific">Kitasatospora griseola</name>
    <name type="common">Streptomyces griseolosporeus</name>
    <dbReference type="NCBI Taxonomy" id="2064"/>
    <lineage>
        <taxon>Bacteria</taxon>
        <taxon>Bacillati</taxon>
        <taxon>Actinomycetota</taxon>
        <taxon>Actinomycetes</taxon>
        <taxon>Kitasatosporales</taxon>
        <taxon>Streptomycetaceae</taxon>
        <taxon>Kitasatospora</taxon>
    </lineage>
</organism>
<dbReference type="InterPro" id="IPR001387">
    <property type="entry name" value="Cro/C1-type_HTH"/>
</dbReference>
<protein>
    <recommendedName>
        <fullName evidence="2">HTH cro/C1-type domain-containing protein</fullName>
    </recommendedName>
</protein>
<accession>A0A0D0PKC3</accession>
<proteinExistence type="predicted"/>
<sequence>MAGRTDVPVPTAGPAGSARNALGRSNADPRPRRRENHRGITGGERLEQPIPPGRNAVGNGERAAARRDTLPSGNHPGGKAANMENGPDTDPRRAFGQALRTLRQGARLTQQELAVKAGLGIRTLSDLERGTAGPRPATAALLVGALGLDRSDSEAFRTLAHAAWRAARG</sequence>
<dbReference type="PATRIC" id="fig|2064.6.peg.6275"/>
<dbReference type="SUPFAM" id="SSF47413">
    <property type="entry name" value="lambda repressor-like DNA-binding domains"/>
    <property type="match status" value="1"/>
</dbReference>
<dbReference type="Pfam" id="PF13560">
    <property type="entry name" value="HTH_31"/>
    <property type="match status" value="1"/>
</dbReference>
<dbReference type="Proteomes" id="UP000032066">
    <property type="component" value="Unassembled WGS sequence"/>
</dbReference>
<reference evidence="3 4" key="1">
    <citation type="submission" date="2015-02" db="EMBL/GenBank/DDBJ databases">
        <title>Draft genome sequence of Kitasatospora griseola MF730-N6, a bafilomycin, terpentecin and satosporin producer.</title>
        <authorList>
            <person name="Arens J.C."/>
            <person name="Haltli B."/>
            <person name="Kerr R.G."/>
        </authorList>
    </citation>
    <scope>NUCLEOTIDE SEQUENCE [LARGE SCALE GENOMIC DNA]</scope>
    <source>
        <strain evidence="3 4">MF730-N6</strain>
    </source>
</reference>